<evidence type="ECO:0000313" key="13">
    <source>
        <dbReference type="EMBL" id="QGM47239.1"/>
    </source>
</evidence>
<dbReference type="InterPro" id="IPR005960">
    <property type="entry name" value="Phe-4-hydroxylase_mono"/>
</dbReference>
<dbReference type="GO" id="GO:0004505">
    <property type="term" value="F:phenylalanine 4-monooxygenase activity"/>
    <property type="evidence" value="ECO:0007669"/>
    <property type="project" value="UniProtKB-EC"/>
</dbReference>
<dbReference type="OrthoDB" id="9780502at2"/>
<evidence type="ECO:0000256" key="10">
    <source>
        <dbReference type="ARBA" id="ARBA00029922"/>
    </source>
</evidence>
<dbReference type="PANTHER" id="PTHR11473">
    <property type="entry name" value="AROMATIC AMINO ACID HYDROXYLASE"/>
    <property type="match status" value="1"/>
</dbReference>
<evidence type="ECO:0000256" key="11">
    <source>
        <dbReference type="PIRSR" id="PIRSR601273-2"/>
    </source>
</evidence>
<comment type="cofactor">
    <cofactor evidence="1 11">
        <name>Fe(2+)</name>
        <dbReference type="ChEBI" id="CHEBI:29033"/>
    </cofactor>
</comment>
<evidence type="ECO:0000256" key="6">
    <source>
        <dbReference type="ARBA" id="ARBA00023002"/>
    </source>
</evidence>
<dbReference type="PANTHER" id="PTHR11473:SF24">
    <property type="entry name" value="PHENYLALANINE-4-HYDROXYLASE"/>
    <property type="match status" value="1"/>
</dbReference>
<comment type="pathway">
    <text evidence="2">Amino-acid degradation; L-phenylalanine degradation; acetoacetate and fumarate from L-phenylalanine: step 1/6.</text>
</comment>
<dbReference type="EC" id="1.14.16.1" evidence="4"/>
<protein>
    <recommendedName>
        <fullName evidence="4">phenylalanine 4-monooxygenase</fullName>
        <ecNumber evidence="4">1.14.16.1</ecNumber>
    </recommendedName>
    <alternativeName>
        <fullName evidence="10">Phe-4-monooxygenase</fullName>
    </alternativeName>
</protein>
<dbReference type="EMBL" id="CP046052">
    <property type="protein sequence ID" value="QGM47239.1"/>
    <property type="molecule type" value="Genomic_DNA"/>
</dbReference>
<dbReference type="Gene3D" id="1.10.800.10">
    <property type="entry name" value="Aromatic amino acid hydroxylase"/>
    <property type="match status" value="1"/>
</dbReference>
<accession>A0A6B8KI55</accession>
<dbReference type="InterPro" id="IPR036951">
    <property type="entry name" value="ArAA_hydroxylase_sf"/>
</dbReference>
<evidence type="ECO:0000256" key="3">
    <source>
        <dbReference type="ARBA" id="ARBA00009712"/>
    </source>
</evidence>
<evidence type="ECO:0000256" key="7">
    <source>
        <dbReference type="ARBA" id="ARBA00023004"/>
    </source>
</evidence>
<keyword evidence="14" id="KW-1185">Reference proteome</keyword>
<evidence type="ECO:0000259" key="12">
    <source>
        <dbReference type="PROSITE" id="PS51410"/>
    </source>
</evidence>
<feature type="domain" description="Biopterin-dependent aromatic amino acid hydroxylase family profile" evidence="12">
    <location>
        <begin position="1"/>
        <end position="292"/>
    </location>
</feature>
<proteinExistence type="inferred from homology"/>
<keyword evidence="9" id="KW-0585">Phenylalanine catabolism</keyword>
<keyword evidence="6 13" id="KW-0560">Oxidoreductase</keyword>
<feature type="binding site" evidence="11">
    <location>
        <position position="177"/>
    </location>
    <ligand>
        <name>Fe cation</name>
        <dbReference type="ChEBI" id="CHEBI:24875"/>
    </ligand>
</feature>
<gene>
    <name evidence="13" type="ORF">H2LOC_016940</name>
</gene>
<dbReference type="NCBIfam" id="TIGR01267">
    <property type="entry name" value="Phe4hydrox_mono"/>
    <property type="match status" value="1"/>
</dbReference>
<evidence type="ECO:0000256" key="5">
    <source>
        <dbReference type="ARBA" id="ARBA00022723"/>
    </source>
</evidence>
<comment type="similarity">
    <text evidence="3">Belongs to the biopterin-dependent aromatic amino acid hydroxylase family.</text>
</comment>
<dbReference type="KEGG" id="mhey:H2LOC_016940"/>
<dbReference type="GO" id="GO:0005506">
    <property type="term" value="F:iron ion binding"/>
    <property type="evidence" value="ECO:0007669"/>
    <property type="project" value="InterPro"/>
</dbReference>
<dbReference type="GO" id="GO:0006559">
    <property type="term" value="P:L-phenylalanine catabolic process"/>
    <property type="evidence" value="ECO:0007669"/>
    <property type="project" value="UniProtKB-KW"/>
</dbReference>
<evidence type="ECO:0000256" key="4">
    <source>
        <dbReference type="ARBA" id="ARBA00011995"/>
    </source>
</evidence>
<dbReference type="CDD" id="cd03348">
    <property type="entry name" value="pro_PheOH"/>
    <property type="match status" value="1"/>
</dbReference>
<dbReference type="Proteomes" id="UP000309061">
    <property type="component" value="Chromosome"/>
</dbReference>
<feature type="binding site" evidence="11">
    <location>
        <position position="136"/>
    </location>
    <ligand>
        <name>Fe cation</name>
        <dbReference type="ChEBI" id="CHEBI:24875"/>
    </ligand>
</feature>
<name>A0A6B8KI55_9HYPH</name>
<dbReference type="AlphaFoldDB" id="A0A6B8KI55"/>
<dbReference type="InterPro" id="IPR019774">
    <property type="entry name" value="Aromatic-AA_hydroxylase_C"/>
</dbReference>
<dbReference type="InterPro" id="IPR036329">
    <property type="entry name" value="Aro-AA_hydroxylase_C_sf"/>
</dbReference>
<evidence type="ECO:0000313" key="14">
    <source>
        <dbReference type="Proteomes" id="UP000309061"/>
    </source>
</evidence>
<reference evidence="13 14" key="1">
    <citation type="submission" date="2019-11" db="EMBL/GenBank/DDBJ databases">
        <title>The genome sequence of Methylocystis heyeri.</title>
        <authorList>
            <person name="Oshkin I.Y."/>
            <person name="Miroshnikov K."/>
            <person name="Dedysh S.N."/>
        </authorList>
    </citation>
    <scope>NUCLEOTIDE SEQUENCE [LARGE SCALE GENOMIC DNA]</scope>
    <source>
        <strain evidence="13 14">H2</strain>
    </source>
</reference>
<organism evidence="13 14">
    <name type="scientific">Methylocystis heyeri</name>
    <dbReference type="NCBI Taxonomy" id="391905"/>
    <lineage>
        <taxon>Bacteria</taxon>
        <taxon>Pseudomonadati</taxon>
        <taxon>Pseudomonadota</taxon>
        <taxon>Alphaproteobacteria</taxon>
        <taxon>Hyphomicrobiales</taxon>
        <taxon>Methylocystaceae</taxon>
        <taxon>Methylocystis</taxon>
    </lineage>
</organism>
<dbReference type="InterPro" id="IPR001273">
    <property type="entry name" value="ArAA_hydroxylase"/>
</dbReference>
<dbReference type="PROSITE" id="PS51410">
    <property type="entry name" value="BH4_AAA_HYDROXYL_2"/>
    <property type="match status" value="1"/>
</dbReference>
<sequence>MAATGTLKNRYAKAPRNEDWTIAQNWPSYSGDEHDRWRRLYARQADLLPGRACDEYLEAMAKLGLDAQRIPDFEALSEKLASLTGWRIAPVAGLIPDDAFFEHLANRRFPAGAFIRPEKEFYYLQEPDIFHDVFGHTPLLANPAYASFLQAYGEAGRRALGRGQLHNLARLYWYTVEFGLMQTPQGLRIFGAGLMSSPGETLFCLEDASPNRIRFDLFRVMRTKYIISDYQQSYFVVESFERLLEQCARDFGPLYDELQFAGDLEAHETAPEDKIISKGDLHYFRARCTHAG</sequence>
<evidence type="ECO:0000256" key="2">
    <source>
        <dbReference type="ARBA" id="ARBA00005088"/>
    </source>
</evidence>
<evidence type="ECO:0000256" key="9">
    <source>
        <dbReference type="ARBA" id="ARBA00023232"/>
    </source>
</evidence>
<evidence type="ECO:0000256" key="8">
    <source>
        <dbReference type="ARBA" id="ARBA00023033"/>
    </source>
</evidence>
<evidence type="ECO:0000256" key="1">
    <source>
        <dbReference type="ARBA" id="ARBA00001954"/>
    </source>
</evidence>
<keyword evidence="8 13" id="KW-0503">Monooxygenase</keyword>
<keyword evidence="5 11" id="KW-0479">Metal-binding</keyword>
<dbReference type="Pfam" id="PF00351">
    <property type="entry name" value="Biopterin_H"/>
    <property type="match status" value="1"/>
</dbReference>
<keyword evidence="7 11" id="KW-0408">Iron</keyword>
<dbReference type="NCBIfam" id="NF008877">
    <property type="entry name" value="PRK11913.1-2"/>
    <property type="match status" value="1"/>
</dbReference>
<dbReference type="SUPFAM" id="SSF56534">
    <property type="entry name" value="Aromatic aminoacid monoxygenases, catalytic and oligomerization domains"/>
    <property type="match status" value="1"/>
</dbReference>
<dbReference type="RefSeq" id="WP_136497508.1">
    <property type="nucleotide sequence ID" value="NZ_CP046052.1"/>
</dbReference>
<feature type="binding site" evidence="11">
    <location>
        <position position="131"/>
    </location>
    <ligand>
        <name>Fe cation</name>
        <dbReference type="ChEBI" id="CHEBI:24875"/>
    </ligand>
</feature>